<name>A0ABU1M4P0_9HYPH</name>
<reference evidence="1 2" key="1">
    <citation type="submission" date="2023-07" db="EMBL/GenBank/DDBJ databases">
        <title>Sorghum-associated microbial communities from plants grown in Nebraska, USA.</title>
        <authorList>
            <person name="Schachtman D."/>
        </authorList>
    </citation>
    <scope>NUCLEOTIDE SEQUENCE [LARGE SCALE GENOMIC DNA]</scope>
    <source>
        <strain evidence="1 2">DS1730</strain>
    </source>
</reference>
<gene>
    <name evidence="1" type="ORF">J2782_000704</name>
</gene>
<keyword evidence="2" id="KW-1185">Reference proteome</keyword>
<evidence type="ECO:0000313" key="1">
    <source>
        <dbReference type="EMBL" id="MDR6430999.1"/>
    </source>
</evidence>
<accession>A0ABU1M4P0</accession>
<evidence type="ECO:0000313" key="2">
    <source>
        <dbReference type="Proteomes" id="UP001184614"/>
    </source>
</evidence>
<protein>
    <submittedName>
        <fullName evidence="1">Uncharacterized protein</fullName>
    </submittedName>
</protein>
<dbReference type="Proteomes" id="UP001184614">
    <property type="component" value="Unassembled WGS sequence"/>
</dbReference>
<sequence>MVYLVYGWVGGKGPIMKVMKNNSDDFLTVPNNQYEKFFFNSENDKLSYIWDDWFFTNVTFANYPPSTSGNKNTYILEGTSLNNCKWGIQSWQITNNNRFLEPIGLIGRFFNGPYVPFSDSRYINDDGWSRLVRLSAPQNLSQGAVSFSMVSGDFLAQVSGYTGAPHLMTVNQISTNFNYSGWAIRLGSGSGPASDDLPPDTSRVVTMIWDLPSGPEPMSSPNGGAVTGDVAMDISNTRAVLARKTCKVSSNDQRHMIFDSDWSPVKCVMFGETGNINPGTELFIPNTTDFPLNENMLLDAFFKSDNQGVFQRPPNYAREIGTSANCQVDYKVEPGGIRLRCNGTFGFALRYMLYSAGPDDYTTGGSRVMRELPNGHIQFKRPGSSDVAPNYNDILLDTRIPTVQILDEAWVPLSSFSHGNTHRIPYDDRNGSMFIFPKIITDFGNIRRSGMDFGYLRSVTVSGVQITVKDRSIQSCLTSIQNGYVDATVNTTRAENDGSALNGPTGIRYYILGVPK</sequence>
<dbReference type="RefSeq" id="WP_310010193.1">
    <property type="nucleotide sequence ID" value="NZ_JAVDQT010000001.1"/>
</dbReference>
<organism evidence="1 2">
    <name type="scientific">Brucella pseudogrignonensis</name>
    <dbReference type="NCBI Taxonomy" id="419475"/>
    <lineage>
        <taxon>Bacteria</taxon>
        <taxon>Pseudomonadati</taxon>
        <taxon>Pseudomonadota</taxon>
        <taxon>Alphaproteobacteria</taxon>
        <taxon>Hyphomicrobiales</taxon>
        <taxon>Brucellaceae</taxon>
        <taxon>Brucella/Ochrobactrum group</taxon>
        <taxon>Brucella</taxon>
    </lineage>
</organism>
<comment type="caution">
    <text evidence="1">The sequence shown here is derived from an EMBL/GenBank/DDBJ whole genome shotgun (WGS) entry which is preliminary data.</text>
</comment>
<dbReference type="EMBL" id="JAVDQT010000001">
    <property type="protein sequence ID" value="MDR6430999.1"/>
    <property type="molecule type" value="Genomic_DNA"/>
</dbReference>
<proteinExistence type="predicted"/>